<dbReference type="AlphaFoldDB" id="A0AAJ1EVX1"/>
<name>A0AAJ1EVX1_9ACTO</name>
<reference evidence="2" key="1">
    <citation type="submission" date="2022-01" db="EMBL/GenBank/DDBJ databases">
        <title>Collection of gut derived symbiotic bacterial strains cultured from healthy donors.</title>
        <authorList>
            <person name="Lin H."/>
            <person name="Kohout C."/>
            <person name="Waligurski E."/>
            <person name="Pamer E.G."/>
        </authorList>
    </citation>
    <scope>NUCLEOTIDE SEQUENCE</scope>
    <source>
        <strain evidence="2">DFI.7.46</strain>
    </source>
</reference>
<feature type="region of interest" description="Disordered" evidence="1">
    <location>
        <begin position="1"/>
        <end position="37"/>
    </location>
</feature>
<protein>
    <submittedName>
        <fullName evidence="2">Uncharacterized protein</fullName>
    </submittedName>
</protein>
<evidence type="ECO:0000256" key="1">
    <source>
        <dbReference type="SAM" id="MobiDB-lite"/>
    </source>
</evidence>
<proteinExistence type="predicted"/>
<accession>A0AAJ1EVX1</accession>
<comment type="caution">
    <text evidence="2">The sequence shown here is derived from an EMBL/GenBank/DDBJ whole genome shotgun (WGS) entry which is preliminary data.</text>
</comment>
<organism evidence="2 3">
    <name type="scientific">Varibaculum cambriense</name>
    <dbReference type="NCBI Taxonomy" id="184870"/>
    <lineage>
        <taxon>Bacteria</taxon>
        <taxon>Bacillati</taxon>
        <taxon>Actinomycetota</taxon>
        <taxon>Actinomycetes</taxon>
        <taxon>Actinomycetales</taxon>
        <taxon>Actinomycetaceae</taxon>
        <taxon>Varibaculum</taxon>
    </lineage>
</organism>
<feature type="compositionally biased region" description="Basic and acidic residues" evidence="1">
    <location>
        <begin position="10"/>
        <end position="21"/>
    </location>
</feature>
<feature type="region of interest" description="Disordered" evidence="1">
    <location>
        <begin position="236"/>
        <end position="255"/>
    </location>
</feature>
<dbReference type="Proteomes" id="UP001200537">
    <property type="component" value="Unassembled WGS sequence"/>
</dbReference>
<evidence type="ECO:0000313" key="2">
    <source>
        <dbReference type="EMBL" id="MCG4618487.1"/>
    </source>
</evidence>
<evidence type="ECO:0000313" key="3">
    <source>
        <dbReference type="Proteomes" id="UP001200537"/>
    </source>
</evidence>
<gene>
    <name evidence="2" type="ORF">L0M99_08305</name>
</gene>
<dbReference type="EMBL" id="JAKNHJ010000017">
    <property type="protein sequence ID" value="MCG4618487.1"/>
    <property type="molecule type" value="Genomic_DNA"/>
</dbReference>
<dbReference type="RefSeq" id="WP_024058438.1">
    <property type="nucleotide sequence ID" value="NZ_JAGZVZ010000003.1"/>
</dbReference>
<sequence length="255" mass="28176">MNAANFPNQDDPRDKEPREENLAGDNESSSKPEDYFDQVIAQSGISGEELDGFSEEVDQDLQAWQHLEALPPEAGDVALVLTNLLEAVPLATMMAAHEIDARIVETESGCVVWKRLTPTPDDELEALLGEERPVCPEAEELALAVSKITPYGAVLFVSTLRSDRDDDPGVQGQITARVYYDGRFDRTIPAGPLVSCADERVEDLLLGRTSPEDYPEIRPPRLRDLPGILLRQLRGLQEDTNRGEDPDRREAKGGD</sequence>